<gene>
    <name evidence="3" type="ORF">A9200_01260</name>
</gene>
<evidence type="ECO:0000256" key="2">
    <source>
        <dbReference type="SAM" id="SignalP"/>
    </source>
</evidence>
<keyword evidence="4" id="KW-1185">Reference proteome</keyword>
<evidence type="ECO:0000256" key="1">
    <source>
        <dbReference type="SAM" id="MobiDB-lite"/>
    </source>
</evidence>
<organism evidence="3 4">
    <name type="scientific">Maribacter hydrothermalis</name>
    <dbReference type="NCBI Taxonomy" id="1836467"/>
    <lineage>
        <taxon>Bacteria</taxon>
        <taxon>Pseudomonadati</taxon>
        <taxon>Bacteroidota</taxon>
        <taxon>Flavobacteriia</taxon>
        <taxon>Flavobacteriales</taxon>
        <taxon>Flavobacteriaceae</taxon>
        <taxon>Maribacter</taxon>
    </lineage>
</organism>
<feature type="chain" id="PRO_5008602565" description="DUF3558 domain-containing protein" evidence="2">
    <location>
        <begin position="20"/>
        <end position="189"/>
    </location>
</feature>
<name>A0A1B7ZEQ7_9FLAO</name>
<reference evidence="4" key="1">
    <citation type="submission" date="2016-06" db="EMBL/GenBank/DDBJ databases">
        <authorList>
            <person name="Zhan P."/>
        </authorList>
    </citation>
    <scope>NUCLEOTIDE SEQUENCE [LARGE SCALE GENOMIC DNA]</scope>
    <source>
        <strain evidence="4">T28</strain>
    </source>
</reference>
<dbReference type="PROSITE" id="PS51257">
    <property type="entry name" value="PROKAR_LIPOPROTEIN"/>
    <property type="match status" value="1"/>
</dbReference>
<evidence type="ECO:0000313" key="3">
    <source>
        <dbReference type="EMBL" id="OBR42047.1"/>
    </source>
</evidence>
<dbReference type="KEGG" id="mart:BTR34_09630"/>
<evidence type="ECO:0000313" key="4">
    <source>
        <dbReference type="Proteomes" id="UP000092164"/>
    </source>
</evidence>
<feature type="signal peptide" evidence="2">
    <location>
        <begin position="1"/>
        <end position="19"/>
    </location>
</feature>
<dbReference type="Proteomes" id="UP000092164">
    <property type="component" value="Unassembled WGS sequence"/>
</dbReference>
<dbReference type="AlphaFoldDB" id="A0A1B7ZEQ7"/>
<comment type="caution">
    <text evidence="3">The sequence shown here is derived from an EMBL/GenBank/DDBJ whole genome shotgun (WGS) entry which is preliminary data.</text>
</comment>
<evidence type="ECO:0008006" key="5">
    <source>
        <dbReference type="Google" id="ProtNLM"/>
    </source>
</evidence>
<keyword evidence="2" id="KW-0732">Signal</keyword>
<dbReference type="EMBL" id="LZFP01000001">
    <property type="protein sequence ID" value="OBR42047.1"/>
    <property type="molecule type" value="Genomic_DNA"/>
</dbReference>
<sequence length="189" mass="21318">MKNMKTNLLIVLFTTLLFACNNKENKTNIPQNKTADKSAESKNSSALNSPCDVISKEEVESMFKITEYPVEMKDVVYTYPTCVFKWEDGKIIKSVSFGGQEIKSTIPSEVLIVMVKNANEDMFKRSTSIYKQSEVIPNIGSTAVWDARMSQLTFLSNKFMFHVHVKVSTNATENKEKAIEVSKLIIGKI</sequence>
<proteinExistence type="predicted"/>
<protein>
    <recommendedName>
        <fullName evidence="5">DUF3558 domain-containing protein</fullName>
    </recommendedName>
</protein>
<feature type="region of interest" description="Disordered" evidence="1">
    <location>
        <begin position="28"/>
        <end position="49"/>
    </location>
</feature>
<accession>A0A1B7ZEQ7</accession>
<dbReference type="STRING" id="1836467.BTR34_09630"/>